<proteinExistence type="predicted"/>
<organism evidence="2 3">
    <name type="scientific">Ceratosolen solmsi marchali</name>
    <dbReference type="NCBI Taxonomy" id="326594"/>
    <lineage>
        <taxon>Eukaryota</taxon>
        <taxon>Metazoa</taxon>
        <taxon>Ecdysozoa</taxon>
        <taxon>Arthropoda</taxon>
        <taxon>Hexapoda</taxon>
        <taxon>Insecta</taxon>
        <taxon>Pterygota</taxon>
        <taxon>Neoptera</taxon>
        <taxon>Endopterygota</taxon>
        <taxon>Hymenoptera</taxon>
        <taxon>Apocrita</taxon>
        <taxon>Proctotrupomorpha</taxon>
        <taxon>Chalcidoidea</taxon>
        <taxon>Agaonidae</taxon>
        <taxon>Agaoninae</taxon>
        <taxon>Ceratosolen</taxon>
    </lineage>
</organism>
<gene>
    <name evidence="3" type="primary">LOC105365307</name>
</gene>
<dbReference type="Proteomes" id="UP000695007">
    <property type="component" value="Unplaced"/>
</dbReference>
<evidence type="ECO:0000313" key="2">
    <source>
        <dbReference type="Proteomes" id="UP000695007"/>
    </source>
</evidence>
<dbReference type="RefSeq" id="XP_011501736.1">
    <property type="nucleotide sequence ID" value="XM_011503434.1"/>
</dbReference>
<dbReference type="KEGG" id="csol:105365307"/>
<evidence type="ECO:0000313" key="3">
    <source>
        <dbReference type="RefSeq" id="XP_011501736.1"/>
    </source>
</evidence>
<dbReference type="GeneID" id="105365307"/>
<accession>A0AAJ7DZ50</accession>
<feature type="compositionally biased region" description="Low complexity" evidence="1">
    <location>
        <begin position="84"/>
        <end position="99"/>
    </location>
</feature>
<keyword evidence="2" id="KW-1185">Reference proteome</keyword>
<dbReference type="AlphaFoldDB" id="A0AAJ7DZ50"/>
<reference evidence="3" key="1">
    <citation type="submission" date="2025-08" db="UniProtKB">
        <authorList>
            <consortium name="RefSeq"/>
        </authorList>
    </citation>
    <scope>IDENTIFICATION</scope>
</reference>
<name>A0AAJ7DZ50_9HYME</name>
<sequence>MISTQPNVNNKILANDLLRWPSTGLKIRATLNKKHCPWAKILQDLFTDMIENCCNACEEMYQESARRNTSANKSLRLSDFARGKSSSRPSTPRQTSSKSGLNLTAERNVECEVTDTDMLLMPPPLPLQVPTSELIVDENELNQQAKLSEAVQLVVIPL</sequence>
<protein>
    <submittedName>
        <fullName evidence="3">Uncharacterized protein LOC105365307</fullName>
    </submittedName>
</protein>
<feature type="region of interest" description="Disordered" evidence="1">
    <location>
        <begin position="65"/>
        <end position="107"/>
    </location>
</feature>
<evidence type="ECO:0000256" key="1">
    <source>
        <dbReference type="SAM" id="MobiDB-lite"/>
    </source>
</evidence>